<name>M6CYU5_9LEPT</name>
<organism evidence="1 2">
    <name type="scientific">Leptospira alstonii serovar Sichuan str. 79601</name>
    <dbReference type="NCBI Taxonomy" id="1218565"/>
    <lineage>
        <taxon>Bacteria</taxon>
        <taxon>Pseudomonadati</taxon>
        <taxon>Spirochaetota</taxon>
        <taxon>Spirochaetia</taxon>
        <taxon>Leptospirales</taxon>
        <taxon>Leptospiraceae</taxon>
        <taxon>Leptospira</taxon>
    </lineage>
</organism>
<gene>
    <name evidence="1" type="ORF">LEP1GSC194_0094</name>
</gene>
<sequence length="76" mass="9059">MLIYFKRQNIRKLENSIFQNEFAFSNKISNPLCGIESLIQKINLRNTLNIGMGKISWKRKRKKPKDPNVYPFLLLF</sequence>
<evidence type="ECO:0000313" key="1">
    <source>
        <dbReference type="EMBL" id="EMJ95681.1"/>
    </source>
</evidence>
<evidence type="ECO:0000313" key="2">
    <source>
        <dbReference type="Proteomes" id="UP000011988"/>
    </source>
</evidence>
<protein>
    <submittedName>
        <fullName evidence="1">Uncharacterized protein</fullName>
    </submittedName>
</protein>
<dbReference type="AlphaFoldDB" id="M6CYU5"/>
<reference evidence="1 2" key="1">
    <citation type="submission" date="2013-01" db="EMBL/GenBank/DDBJ databases">
        <authorList>
            <person name="Harkins D.M."/>
            <person name="Durkin A.S."/>
            <person name="Brinkac L.M."/>
            <person name="Haft D.H."/>
            <person name="Selengut J.D."/>
            <person name="Sanka R."/>
            <person name="DePew J."/>
            <person name="Purushe J."/>
            <person name="Galloway R.L."/>
            <person name="Vinetz J.M."/>
            <person name="Sutton G.G."/>
            <person name="Nierman W.C."/>
            <person name="Fouts D.E."/>
        </authorList>
    </citation>
    <scope>NUCLEOTIDE SEQUENCE [LARGE SCALE GENOMIC DNA]</scope>
    <source>
        <strain evidence="1 2">79601</strain>
    </source>
</reference>
<proteinExistence type="predicted"/>
<accession>M6CYU5</accession>
<comment type="caution">
    <text evidence="1">The sequence shown here is derived from an EMBL/GenBank/DDBJ whole genome shotgun (WGS) entry which is preliminary data.</text>
</comment>
<dbReference type="PATRIC" id="fig|1218565.3.peg.1727"/>
<dbReference type="Proteomes" id="UP000011988">
    <property type="component" value="Unassembled WGS sequence"/>
</dbReference>
<dbReference type="EMBL" id="ANIK01000033">
    <property type="protein sequence ID" value="EMJ95681.1"/>
    <property type="molecule type" value="Genomic_DNA"/>
</dbReference>